<dbReference type="Gene3D" id="3.30.450.350">
    <property type="entry name" value="CHASE domain"/>
    <property type="match status" value="1"/>
</dbReference>
<evidence type="ECO:0000256" key="1">
    <source>
        <dbReference type="ARBA" id="ARBA00004370"/>
    </source>
</evidence>
<evidence type="ECO:0000256" key="3">
    <source>
        <dbReference type="ARBA" id="ARBA00022989"/>
    </source>
</evidence>
<dbReference type="GO" id="GO:0016020">
    <property type="term" value="C:membrane"/>
    <property type="evidence" value="ECO:0007669"/>
    <property type="project" value="UniProtKB-SubCell"/>
</dbReference>
<dbReference type="EMBL" id="BARS01025046">
    <property type="protein sequence ID" value="GAG00372.1"/>
    <property type="molecule type" value="Genomic_DNA"/>
</dbReference>
<sequence length="268" mass="29579">LEHLRAIPPFFAASSEVTRQEFSTFVSPALQRHRGIYTFEFLPRVPADRVDVFERAAQAAGFDNFVIRTVDVDGNDVPLKMQDAYFPIYFGEPAIQRVVGIDLRSHPEQGRYIERACSAMGPVATHPLSLIEDADDILSVIAFIAVRFEPTRRDEECDGIAMLILRIRPVVEEAVGATRLADFAISLRDPDASGSRQLVHRNYLAEDGNARDKKGLAAKHEIRFADQTWHLSVAPAAGSTFAPGNAPYWILATGLILSLLAAYSVSAK</sequence>
<dbReference type="GO" id="GO:0003824">
    <property type="term" value="F:catalytic activity"/>
    <property type="evidence" value="ECO:0007669"/>
    <property type="project" value="UniProtKB-ARBA"/>
</dbReference>
<dbReference type="SMART" id="SM01079">
    <property type="entry name" value="CHASE"/>
    <property type="match status" value="1"/>
</dbReference>
<comment type="caution">
    <text evidence="7">The sequence shown here is derived from an EMBL/GenBank/DDBJ whole genome shotgun (WGS) entry which is preliminary data.</text>
</comment>
<organism evidence="7">
    <name type="scientific">marine sediment metagenome</name>
    <dbReference type="NCBI Taxonomy" id="412755"/>
    <lineage>
        <taxon>unclassified sequences</taxon>
        <taxon>metagenomes</taxon>
        <taxon>ecological metagenomes</taxon>
    </lineage>
</organism>
<keyword evidence="3 5" id="KW-1133">Transmembrane helix</keyword>
<gene>
    <name evidence="7" type="ORF">S01H1_39648</name>
</gene>
<dbReference type="InterPro" id="IPR006189">
    <property type="entry name" value="CHASE_dom"/>
</dbReference>
<proteinExistence type="predicted"/>
<keyword evidence="2 5" id="KW-0812">Transmembrane</keyword>
<feature type="domain" description="CHASE" evidence="6">
    <location>
        <begin position="13"/>
        <end position="182"/>
    </location>
</feature>
<reference evidence="7" key="1">
    <citation type="journal article" date="2014" name="Front. Microbiol.">
        <title>High frequency of phylogenetically diverse reductive dehalogenase-homologous genes in deep subseafloor sedimentary metagenomes.</title>
        <authorList>
            <person name="Kawai M."/>
            <person name="Futagami T."/>
            <person name="Toyoda A."/>
            <person name="Takaki Y."/>
            <person name="Nishi S."/>
            <person name="Hori S."/>
            <person name="Arai W."/>
            <person name="Tsubouchi T."/>
            <person name="Morono Y."/>
            <person name="Uchiyama I."/>
            <person name="Ito T."/>
            <person name="Fujiyama A."/>
            <person name="Inagaki F."/>
            <person name="Takami H."/>
        </authorList>
    </citation>
    <scope>NUCLEOTIDE SEQUENCE</scope>
    <source>
        <strain evidence="7">Expedition CK06-06</strain>
    </source>
</reference>
<keyword evidence="4 5" id="KW-0472">Membrane</keyword>
<accession>X0UM53</accession>
<dbReference type="PROSITE" id="PS50839">
    <property type="entry name" value="CHASE"/>
    <property type="match status" value="1"/>
</dbReference>
<evidence type="ECO:0000259" key="6">
    <source>
        <dbReference type="PROSITE" id="PS50839"/>
    </source>
</evidence>
<evidence type="ECO:0000256" key="5">
    <source>
        <dbReference type="SAM" id="Phobius"/>
    </source>
</evidence>
<dbReference type="Pfam" id="PF03924">
    <property type="entry name" value="CHASE"/>
    <property type="match status" value="1"/>
</dbReference>
<dbReference type="AlphaFoldDB" id="X0UM53"/>
<evidence type="ECO:0000313" key="7">
    <source>
        <dbReference type="EMBL" id="GAG00372.1"/>
    </source>
</evidence>
<evidence type="ECO:0000256" key="2">
    <source>
        <dbReference type="ARBA" id="ARBA00022692"/>
    </source>
</evidence>
<feature type="non-terminal residue" evidence="7">
    <location>
        <position position="1"/>
    </location>
</feature>
<evidence type="ECO:0000256" key="4">
    <source>
        <dbReference type="ARBA" id="ARBA00023136"/>
    </source>
</evidence>
<protein>
    <recommendedName>
        <fullName evidence="6">CHASE domain-containing protein</fullName>
    </recommendedName>
</protein>
<name>X0UM53_9ZZZZ</name>
<feature type="non-terminal residue" evidence="7">
    <location>
        <position position="268"/>
    </location>
</feature>
<dbReference type="InterPro" id="IPR042240">
    <property type="entry name" value="CHASE_sf"/>
</dbReference>
<comment type="subcellular location">
    <subcellularLocation>
        <location evidence="1">Membrane</location>
    </subcellularLocation>
</comment>
<dbReference type="GO" id="GO:0007165">
    <property type="term" value="P:signal transduction"/>
    <property type="evidence" value="ECO:0007669"/>
    <property type="project" value="UniProtKB-ARBA"/>
</dbReference>
<feature type="transmembrane region" description="Helical" evidence="5">
    <location>
        <begin position="246"/>
        <end position="265"/>
    </location>
</feature>